<dbReference type="NCBIfam" id="TIGR00745">
    <property type="entry name" value="apbA_panE"/>
    <property type="match status" value="1"/>
</dbReference>
<dbReference type="InterPro" id="IPR051402">
    <property type="entry name" value="KPR-Related"/>
</dbReference>
<evidence type="ECO:0000259" key="6">
    <source>
        <dbReference type="Pfam" id="PF08546"/>
    </source>
</evidence>
<dbReference type="GO" id="GO:0015940">
    <property type="term" value="P:pantothenate biosynthetic process"/>
    <property type="evidence" value="ECO:0007669"/>
    <property type="project" value="UniProtKB-UniPathway"/>
</dbReference>
<evidence type="ECO:0000313" key="8">
    <source>
        <dbReference type="Proteomes" id="UP000563898"/>
    </source>
</evidence>
<keyword evidence="2 4" id="KW-0521">NADP</keyword>
<dbReference type="InterPro" id="IPR013752">
    <property type="entry name" value="KPA_reductase"/>
</dbReference>
<comment type="caution">
    <text evidence="7">The sequence shown here is derived from an EMBL/GenBank/DDBJ whole genome shotgun (WGS) entry which is preliminary data.</text>
</comment>
<dbReference type="EMBL" id="JAAXPC010000008">
    <property type="protein sequence ID" value="NKY02894.1"/>
    <property type="molecule type" value="Genomic_DNA"/>
</dbReference>
<comment type="pathway">
    <text evidence="4">Cofactor biosynthesis; (R)-pantothenate biosynthesis; (R)-pantoate from 3-methyl-2-oxobutanoate: step 2/2.</text>
</comment>
<dbReference type="GO" id="GO:0008677">
    <property type="term" value="F:2-dehydropantoate 2-reductase activity"/>
    <property type="evidence" value="ECO:0007669"/>
    <property type="project" value="UniProtKB-EC"/>
</dbReference>
<dbReference type="Proteomes" id="UP000563898">
    <property type="component" value="Unassembled WGS sequence"/>
</dbReference>
<dbReference type="Gene3D" id="1.10.1040.10">
    <property type="entry name" value="N-(1-d-carboxylethyl)-l-norvaline Dehydrogenase, domain 2"/>
    <property type="match status" value="1"/>
</dbReference>
<dbReference type="PANTHER" id="PTHR21708">
    <property type="entry name" value="PROBABLE 2-DEHYDROPANTOATE 2-REDUCTASE"/>
    <property type="match status" value="1"/>
</dbReference>
<protein>
    <recommendedName>
        <fullName evidence="4">2-dehydropantoate 2-reductase</fullName>
        <ecNumber evidence="4">1.1.1.169</ecNumber>
    </recommendedName>
    <alternativeName>
        <fullName evidence="4">Ketopantoate reductase</fullName>
    </alternativeName>
</protein>
<dbReference type="OMA" id="VFSGMNG"/>
<organism evidence="7 8">
    <name type="scientific">Gordonia polyisoprenivorans</name>
    <dbReference type="NCBI Taxonomy" id="84595"/>
    <lineage>
        <taxon>Bacteria</taxon>
        <taxon>Bacillati</taxon>
        <taxon>Actinomycetota</taxon>
        <taxon>Actinomycetes</taxon>
        <taxon>Mycobacteriales</taxon>
        <taxon>Gordoniaceae</taxon>
        <taxon>Gordonia</taxon>
    </lineage>
</organism>
<dbReference type="InterPro" id="IPR008927">
    <property type="entry name" value="6-PGluconate_DH-like_C_sf"/>
</dbReference>
<dbReference type="AlphaFoldDB" id="A0A846WMM2"/>
<dbReference type="GO" id="GO:0005737">
    <property type="term" value="C:cytoplasm"/>
    <property type="evidence" value="ECO:0007669"/>
    <property type="project" value="TreeGrafter"/>
</dbReference>
<dbReference type="UniPathway" id="UPA00028">
    <property type="reaction ID" value="UER00004"/>
</dbReference>
<dbReference type="Gene3D" id="3.40.50.720">
    <property type="entry name" value="NAD(P)-binding Rossmann-like Domain"/>
    <property type="match status" value="1"/>
</dbReference>
<dbReference type="PANTHER" id="PTHR21708:SF26">
    <property type="entry name" value="2-DEHYDROPANTOATE 2-REDUCTASE"/>
    <property type="match status" value="1"/>
</dbReference>
<dbReference type="InterPro" id="IPR013332">
    <property type="entry name" value="KPR_N"/>
</dbReference>
<evidence type="ECO:0000256" key="4">
    <source>
        <dbReference type="RuleBase" id="RU362068"/>
    </source>
</evidence>
<dbReference type="EC" id="1.1.1.169" evidence="4"/>
<evidence type="ECO:0000313" key="7">
    <source>
        <dbReference type="EMBL" id="NKY02894.1"/>
    </source>
</evidence>
<evidence type="ECO:0000256" key="1">
    <source>
        <dbReference type="ARBA" id="ARBA00007870"/>
    </source>
</evidence>
<accession>A0A846WMM2</accession>
<name>A0A846WMM2_9ACTN</name>
<dbReference type="SUPFAM" id="SSF48179">
    <property type="entry name" value="6-phosphogluconate dehydrogenase C-terminal domain-like"/>
    <property type="match status" value="1"/>
</dbReference>
<comment type="similarity">
    <text evidence="1 4">Belongs to the ketopantoate reductase family.</text>
</comment>
<dbReference type="Pfam" id="PF02558">
    <property type="entry name" value="ApbA"/>
    <property type="match status" value="1"/>
</dbReference>
<gene>
    <name evidence="7" type="ORF">HGA05_15080</name>
</gene>
<dbReference type="InterPro" id="IPR013328">
    <property type="entry name" value="6PGD_dom2"/>
</dbReference>
<feature type="domain" description="Ketopantoate reductase C-terminal" evidence="6">
    <location>
        <begin position="176"/>
        <end position="297"/>
    </location>
</feature>
<comment type="function">
    <text evidence="4">Catalyzes the NADPH-dependent reduction of ketopantoate into pantoic acid.</text>
</comment>
<evidence type="ECO:0000256" key="3">
    <source>
        <dbReference type="ARBA" id="ARBA00023002"/>
    </source>
</evidence>
<proteinExistence type="inferred from homology"/>
<comment type="catalytic activity">
    <reaction evidence="4">
        <text>(R)-pantoate + NADP(+) = 2-dehydropantoate + NADPH + H(+)</text>
        <dbReference type="Rhea" id="RHEA:16233"/>
        <dbReference type="ChEBI" id="CHEBI:11561"/>
        <dbReference type="ChEBI" id="CHEBI:15378"/>
        <dbReference type="ChEBI" id="CHEBI:15980"/>
        <dbReference type="ChEBI" id="CHEBI:57783"/>
        <dbReference type="ChEBI" id="CHEBI:58349"/>
        <dbReference type="EC" id="1.1.1.169"/>
    </reaction>
</comment>
<reference evidence="7 8" key="1">
    <citation type="submission" date="2020-04" db="EMBL/GenBank/DDBJ databases">
        <title>MicrobeNet Type strains.</title>
        <authorList>
            <person name="Nicholson A.C."/>
        </authorList>
    </citation>
    <scope>NUCLEOTIDE SEQUENCE [LARGE SCALE GENOMIC DNA]</scope>
    <source>
        <strain evidence="7 8">ATCC BAA-14</strain>
    </source>
</reference>
<sequence length="301" mass="31577">MKIAVVGSGAMGQLFGARLALGGNDVSFVDANPQVVERLNADGITLDFGTGTTSVVASATTAADARGIVDLVMMFTKGFHTEAALESIGHLVGKATFGLTLQNGLGNDVVLEQQFGSERTLIGMTDLPADLIRPGLVRTRREGKVAIGGTRGAMVAQGVRETFSAAGFTVAETTDVRVPIWEKVAFNSALNTISALTRQTVGQIGTDGGTRALVENVVDEVVDVAHAEGVDIDNDRIMSAVSSAFAHHTDHKTSMLGDIESGRRTEIDNIAGAVVQRGRDHHVETPVLDVLCTLVRSTQPS</sequence>
<keyword evidence="4" id="KW-0566">Pantothenate biosynthesis</keyword>
<dbReference type="SUPFAM" id="SSF51735">
    <property type="entry name" value="NAD(P)-binding Rossmann-fold domains"/>
    <property type="match status" value="1"/>
</dbReference>
<evidence type="ECO:0000256" key="2">
    <source>
        <dbReference type="ARBA" id="ARBA00022857"/>
    </source>
</evidence>
<dbReference type="Pfam" id="PF08546">
    <property type="entry name" value="ApbA_C"/>
    <property type="match status" value="1"/>
</dbReference>
<evidence type="ECO:0000259" key="5">
    <source>
        <dbReference type="Pfam" id="PF02558"/>
    </source>
</evidence>
<dbReference type="InterPro" id="IPR003710">
    <property type="entry name" value="ApbA"/>
</dbReference>
<feature type="domain" description="Ketopantoate reductase N-terminal" evidence="5">
    <location>
        <begin position="3"/>
        <end position="149"/>
    </location>
</feature>
<dbReference type="FunFam" id="1.10.1040.10:FF:000017">
    <property type="entry name" value="2-dehydropantoate 2-reductase"/>
    <property type="match status" value="1"/>
</dbReference>
<dbReference type="RefSeq" id="WP_006371677.1">
    <property type="nucleotide sequence ID" value="NZ_CP116236.1"/>
</dbReference>
<keyword evidence="3 4" id="KW-0560">Oxidoreductase</keyword>
<dbReference type="InterPro" id="IPR036291">
    <property type="entry name" value="NAD(P)-bd_dom_sf"/>
</dbReference>